<sequence length="172" mass="19167">MLIRQASEDDFDALRAIELASFETLRATGAVSGKPEASGDEELQHYLDHALLYAACDRNDIPVGYAGAYVAENALHIGEMDVHPDFQRKGLGRRLMEILLAEGRSRKLAEATLTTDRFAPFNAPFYASLGFRILEKVECSPRLRAILDSEAEKGLDPLRRIGMVLPFRYPDV</sequence>
<dbReference type="Pfam" id="PF00583">
    <property type="entry name" value="Acetyltransf_1"/>
    <property type="match status" value="1"/>
</dbReference>
<evidence type="ECO:0000256" key="2">
    <source>
        <dbReference type="ARBA" id="ARBA00023315"/>
    </source>
</evidence>
<dbReference type="InterPro" id="IPR050832">
    <property type="entry name" value="Bact_Acetyltransf"/>
</dbReference>
<dbReference type="CDD" id="cd04301">
    <property type="entry name" value="NAT_SF"/>
    <property type="match status" value="1"/>
</dbReference>
<comment type="caution">
    <text evidence="4">The sequence shown here is derived from an EMBL/GenBank/DDBJ whole genome shotgun (WGS) entry which is preliminary data.</text>
</comment>
<keyword evidence="1" id="KW-0808">Transferase</keyword>
<gene>
    <name evidence="4" type="ORF">JNB85_20705</name>
</gene>
<dbReference type="SUPFAM" id="SSF55729">
    <property type="entry name" value="Acyl-CoA N-acyltransferases (Nat)"/>
    <property type="match status" value="1"/>
</dbReference>
<dbReference type="InterPro" id="IPR016181">
    <property type="entry name" value="Acyl_CoA_acyltransferase"/>
</dbReference>
<organism evidence="4 5">
    <name type="scientific">Rhizobium mesosinicum</name>
    <dbReference type="NCBI Taxonomy" id="335017"/>
    <lineage>
        <taxon>Bacteria</taxon>
        <taxon>Pseudomonadati</taxon>
        <taxon>Pseudomonadota</taxon>
        <taxon>Alphaproteobacteria</taxon>
        <taxon>Hyphomicrobiales</taxon>
        <taxon>Rhizobiaceae</taxon>
        <taxon>Rhizobium/Agrobacterium group</taxon>
        <taxon>Rhizobium</taxon>
    </lineage>
</organism>
<evidence type="ECO:0000256" key="1">
    <source>
        <dbReference type="ARBA" id="ARBA00022679"/>
    </source>
</evidence>
<evidence type="ECO:0000313" key="4">
    <source>
        <dbReference type="EMBL" id="MBW9054828.1"/>
    </source>
</evidence>
<dbReference type="PANTHER" id="PTHR43877">
    <property type="entry name" value="AMINOALKYLPHOSPHONATE N-ACETYLTRANSFERASE-RELATED-RELATED"/>
    <property type="match status" value="1"/>
</dbReference>
<dbReference type="RefSeq" id="WP_220336174.1">
    <property type="nucleotide sequence ID" value="NZ_JAEUAK010000008.1"/>
</dbReference>
<evidence type="ECO:0000259" key="3">
    <source>
        <dbReference type="PROSITE" id="PS51186"/>
    </source>
</evidence>
<proteinExistence type="predicted"/>
<evidence type="ECO:0000313" key="5">
    <source>
        <dbReference type="Proteomes" id="UP000717752"/>
    </source>
</evidence>
<dbReference type="Proteomes" id="UP000717752">
    <property type="component" value="Unassembled WGS sequence"/>
</dbReference>
<keyword evidence="5" id="KW-1185">Reference proteome</keyword>
<name>A0ABS7GXW0_9HYPH</name>
<dbReference type="EMBL" id="JAEUAK010000008">
    <property type="protein sequence ID" value="MBW9054828.1"/>
    <property type="molecule type" value="Genomic_DNA"/>
</dbReference>
<dbReference type="InterPro" id="IPR000182">
    <property type="entry name" value="GNAT_dom"/>
</dbReference>
<reference evidence="4 5" key="1">
    <citation type="journal article" date="2021" name="MBio">
        <title>Poor Competitiveness of Bradyrhizobium in Pigeon Pea Root Colonization in Indian Soils.</title>
        <authorList>
            <person name="Chalasani D."/>
            <person name="Basu A."/>
            <person name="Pullabhotla S.V.S.R.N."/>
            <person name="Jorrin B."/>
            <person name="Neal A.L."/>
            <person name="Poole P.S."/>
            <person name="Podile A.R."/>
            <person name="Tkacz A."/>
        </authorList>
    </citation>
    <scope>NUCLEOTIDE SEQUENCE [LARGE SCALE GENOMIC DNA]</scope>
    <source>
        <strain evidence="4 5">HU56</strain>
    </source>
</reference>
<accession>A0ABS7GXW0</accession>
<dbReference type="Gene3D" id="3.40.630.30">
    <property type="match status" value="1"/>
</dbReference>
<dbReference type="PROSITE" id="PS51186">
    <property type="entry name" value="GNAT"/>
    <property type="match status" value="1"/>
</dbReference>
<keyword evidence="2" id="KW-0012">Acyltransferase</keyword>
<feature type="domain" description="N-acetyltransferase" evidence="3">
    <location>
        <begin position="1"/>
        <end position="156"/>
    </location>
</feature>
<protein>
    <submittedName>
        <fullName evidence="4">GNAT family N-acetyltransferase</fullName>
    </submittedName>
</protein>